<organism evidence="3 4">
    <name type="scientific">Helianthus annuus</name>
    <name type="common">Common sunflower</name>
    <dbReference type="NCBI Taxonomy" id="4232"/>
    <lineage>
        <taxon>Eukaryota</taxon>
        <taxon>Viridiplantae</taxon>
        <taxon>Streptophyta</taxon>
        <taxon>Embryophyta</taxon>
        <taxon>Tracheophyta</taxon>
        <taxon>Spermatophyta</taxon>
        <taxon>Magnoliopsida</taxon>
        <taxon>eudicotyledons</taxon>
        <taxon>Gunneridae</taxon>
        <taxon>Pentapetalae</taxon>
        <taxon>asterids</taxon>
        <taxon>campanulids</taxon>
        <taxon>Asterales</taxon>
        <taxon>Asteraceae</taxon>
        <taxon>Asteroideae</taxon>
        <taxon>Heliantheae alliance</taxon>
        <taxon>Heliantheae</taxon>
        <taxon>Helianthus</taxon>
    </lineage>
</organism>
<feature type="compositionally biased region" description="Low complexity" evidence="2">
    <location>
        <begin position="82"/>
        <end position="91"/>
    </location>
</feature>
<reference evidence="3" key="1">
    <citation type="journal article" date="2017" name="Nature">
        <title>The sunflower genome provides insights into oil metabolism, flowering and Asterid evolution.</title>
        <authorList>
            <person name="Badouin H."/>
            <person name="Gouzy J."/>
            <person name="Grassa C.J."/>
            <person name="Murat F."/>
            <person name="Staton S.E."/>
            <person name="Cottret L."/>
            <person name="Lelandais-Briere C."/>
            <person name="Owens G.L."/>
            <person name="Carrere S."/>
            <person name="Mayjonade B."/>
            <person name="Legrand L."/>
            <person name="Gill N."/>
            <person name="Kane N.C."/>
            <person name="Bowers J.E."/>
            <person name="Hubner S."/>
            <person name="Bellec A."/>
            <person name="Berard A."/>
            <person name="Berges H."/>
            <person name="Blanchet N."/>
            <person name="Boniface M.C."/>
            <person name="Brunel D."/>
            <person name="Catrice O."/>
            <person name="Chaidir N."/>
            <person name="Claudel C."/>
            <person name="Donnadieu C."/>
            <person name="Faraut T."/>
            <person name="Fievet G."/>
            <person name="Helmstetter N."/>
            <person name="King M."/>
            <person name="Knapp S.J."/>
            <person name="Lai Z."/>
            <person name="Le Paslier M.C."/>
            <person name="Lippi Y."/>
            <person name="Lorenzon L."/>
            <person name="Mandel J.R."/>
            <person name="Marage G."/>
            <person name="Marchand G."/>
            <person name="Marquand E."/>
            <person name="Bret-Mestries E."/>
            <person name="Morien E."/>
            <person name="Nambeesan S."/>
            <person name="Nguyen T."/>
            <person name="Pegot-Espagnet P."/>
            <person name="Pouilly N."/>
            <person name="Raftis F."/>
            <person name="Sallet E."/>
            <person name="Schiex T."/>
            <person name="Thomas J."/>
            <person name="Vandecasteele C."/>
            <person name="Vares D."/>
            <person name="Vear F."/>
            <person name="Vautrin S."/>
            <person name="Crespi M."/>
            <person name="Mangin B."/>
            <person name="Burke J.M."/>
            <person name="Salse J."/>
            <person name="Munos S."/>
            <person name="Vincourt P."/>
            <person name="Rieseberg L.H."/>
            <person name="Langlade N.B."/>
        </authorList>
    </citation>
    <scope>NUCLEOTIDE SEQUENCE</scope>
    <source>
        <tissue evidence="3">Leaves</tissue>
    </source>
</reference>
<dbReference type="Proteomes" id="UP000215914">
    <property type="component" value="Unassembled WGS sequence"/>
</dbReference>
<comment type="caution">
    <text evidence="3">The sequence shown here is derived from an EMBL/GenBank/DDBJ whole genome shotgun (WGS) entry which is preliminary data.</text>
</comment>
<evidence type="ECO:0000313" key="3">
    <source>
        <dbReference type="EMBL" id="KAF5808625.1"/>
    </source>
</evidence>
<keyword evidence="4" id="KW-1185">Reference proteome</keyword>
<protein>
    <submittedName>
        <fullName evidence="3">Uncharacterized protein</fullName>
    </submittedName>
</protein>
<dbReference type="Gramene" id="mRNA:HanXRQr2_Chr04g0147671">
    <property type="protein sequence ID" value="mRNA:HanXRQr2_Chr04g0147671"/>
    <property type="gene ID" value="HanXRQr2_Chr04g0147671"/>
</dbReference>
<sequence>MKKNKVLEEKKKELDEQAIAALTAKKSKLQKETPPAPSESEIDLGVFSAKHGNLLEKIYASSCSQGAKSGKGTCKVDISKITPSTSPPSRTFGLSPPHPESKGK</sequence>
<keyword evidence="1" id="KW-0175">Coiled coil</keyword>
<feature type="coiled-coil region" evidence="1">
    <location>
        <begin position="4"/>
        <end position="32"/>
    </location>
</feature>
<gene>
    <name evidence="3" type="ORF">HanXRQr2_Chr04g0147671</name>
</gene>
<evidence type="ECO:0000313" key="4">
    <source>
        <dbReference type="Proteomes" id="UP000215914"/>
    </source>
</evidence>
<feature type="region of interest" description="Disordered" evidence="2">
    <location>
        <begin position="78"/>
        <end position="104"/>
    </location>
</feature>
<proteinExistence type="predicted"/>
<evidence type="ECO:0000256" key="2">
    <source>
        <dbReference type="SAM" id="MobiDB-lite"/>
    </source>
</evidence>
<dbReference type="AlphaFoldDB" id="A0A9K3NQW9"/>
<accession>A0A9K3NQW9</accession>
<name>A0A9K3NQW9_HELAN</name>
<reference evidence="3" key="2">
    <citation type="submission" date="2020-06" db="EMBL/GenBank/DDBJ databases">
        <title>Helianthus annuus Genome sequencing and assembly Release 2.</title>
        <authorList>
            <person name="Gouzy J."/>
            <person name="Langlade N."/>
            <person name="Munos S."/>
        </authorList>
    </citation>
    <scope>NUCLEOTIDE SEQUENCE</scope>
    <source>
        <tissue evidence="3">Leaves</tissue>
    </source>
</reference>
<dbReference type="EMBL" id="MNCJ02000319">
    <property type="protein sequence ID" value="KAF5808625.1"/>
    <property type="molecule type" value="Genomic_DNA"/>
</dbReference>
<evidence type="ECO:0000256" key="1">
    <source>
        <dbReference type="SAM" id="Coils"/>
    </source>
</evidence>